<dbReference type="AlphaFoldDB" id="A0A9D0ZBF4"/>
<organism evidence="4 5">
    <name type="scientific">Candidatus Onthenecus intestinigallinarum</name>
    <dbReference type="NCBI Taxonomy" id="2840875"/>
    <lineage>
        <taxon>Bacteria</taxon>
        <taxon>Bacillati</taxon>
        <taxon>Bacillota</taxon>
        <taxon>Clostridia</taxon>
        <taxon>Eubacteriales</taxon>
        <taxon>Candidatus Onthenecus</taxon>
    </lineage>
</organism>
<dbReference type="InterPro" id="IPR000182">
    <property type="entry name" value="GNAT_dom"/>
</dbReference>
<dbReference type="Pfam" id="PF00583">
    <property type="entry name" value="Acetyltransf_1"/>
    <property type="match status" value="1"/>
</dbReference>
<dbReference type="GO" id="GO:0016747">
    <property type="term" value="F:acyltransferase activity, transferring groups other than amino-acyl groups"/>
    <property type="evidence" value="ECO:0007669"/>
    <property type="project" value="InterPro"/>
</dbReference>
<dbReference type="Gene3D" id="3.40.630.30">
    <property type="match status" value="1"/>
</dbReference>
<dbReference type="PANTHER" id="PTHR43877:SF8">
    <property type="entry name" value="N-ACETYLGLUTAMATE SYNTHASE-RELATED"/>
    <property type="match status" value="1"/>
</dbReference>
<name>A0A9D0ZBF4_9FIRM</name>
<dbReference type="InterPro" id="IPR008125">
    <property type="entry name" value="Streptothricin_AcTrfase"/>
</dbReference>
<keyword evidence="1" id="KW-0808">Transferase</keyword>
<reference evidence="4" key="2">
    <citation type="journal article" date="2021" name="PeerJ">
        <title>Extensive microbial diversity within the chicken gut microbiome revealed by metagenomics and culture.</title>
        <authorList>
            <person name="Gilroy R."/>
            <person name="Ravi A."/>
            <person name="Getino M."/>
            <person name="Pursley I."/>
            <person name="Horton D.L."/>
            <person name="Alikhan N.F."/>
            <person name="Baker D."/>
            <person name="Gharbi K."/>
            <person name="Hall N."/>
            <person name="Watson M."/>
            <person name="Adriaenssens E.M."/>
            <person name="Foster-Nyarko E."/>
            <person name="Jarju S."/>
            <person name="Secka A."/>
            <person name="Antonio M."/>
            <person name="Oren A."/>
            <person name="Chaudhuri R.R."/>
            <person name="La Ragione R."/>
            <person name="Hildebrand F."/>
            <person name="Pallen M.J."/>
        </authorList>
    </citation>
    <scope>NUCLEOTIDE SEQUENCE</scope>
    <source>
        <strain evidence="4">ChiSxjej2B14-6234</strain>
    </source>
</reference>
<evidence type="ECO:0000313" key="4">
    <source>
        <dbReference type="EMBL" id="HIQ71338.1"/>
    </source>
</evidence>
<evidence type="ECO:0000256" key="1">
    <source>
        <dbReference type="ARBA" id="ARBA00022679"/>
    </source>
</evidence>
<proteinExistence type="predicted"/>
<dbReference type="SUPFAM" id="SSF55729">
    <property type="entry name" value="Acyl-CoA N-acyltransferases (Nat)"/>
    <property type="match status" value="1"/>
</dbReference>
<dbReference type="PANTHER" id="PTHR43877">
    <property type="entry name" value="AMINOALKYLPHOSPHONATE N-ACETYLTRANSFERASE-RELATED-RELATED"/>
    <property type="match status" value="1"/>
</dbReference>
<gene>
    <name evidence="4" type="ORF">IAB73_03895</name>
</gene>
<dbReference type="EMBL" id="DVFJ01000010">
    <property type="protein sequence ID" value="HIQ71338.1"/>
    <property type="molecule type" value="Genomic_DNA"/>
</dbReference>
<keyword evidence="2" id="KW-0012">Acyltransferase</keyword>
<comment type="caution">
    <text evidence="4">The sequence shown here is derived from an EMBL/GenBank/DDBJ whole genome shotgun (WGS) entry which is preliminary data.</text>
</comment>
<feature type="domain" description="N-acetyltransferase" evidence="3">
    <location>
        <begin position="1"/>
        <end position="183"/>
    </location>
</feature>
<sequence>MKIIRMDESNARQLNAIEPRYLVSEVAALRLTRGGFALEYRPLASAVWSRSGCEDEEAADFLGRRDRDVFFSYLEGALCGQIAVEESENRLARVTDVRVDIPARRKGLGREMLDVAMDWAALHGCEGLVVETQDANPAACQFLEHCGFALGGVDRMRYAGLARTGERPTALPACALFYYKLRAR</sequence>
<dbReference type="InterPro" id="IPR016181">
    <property type="entry name" value="Acyl_CoA_acyltransferase"/>
</dbReference>
<evidence type="ECO:0000313" key="5">
    <source>
        <dbReference type="Proteomes" id="UP000886887"/>
    </source>
</evidence>
<dbReference type="CDD" id="cd04301">
    <property type="entry name" value="NAT_SF"/>
    <property type="match status" value="1"/>
</dbReference>
<dbReference type="PRINTS" id="PR01754">
    <property type="entry name" value="SACTRNSFRASE"/>
</dbReference>
<evidence type="ECO:0000256" key="2">
    <source>
        <dbReference type="ARBA" id="ARBA00023315"/>
    </source>
</evidence>
<reference evidence="4" key="1">
    <citation type="submission" date="2020-10" db="EMBL/GenBank/DDBJ databases">
        <authorList>
            <person name="Gilroy R."/>
        </authorList>
    </citation>
    <scope>NUCLEOTIDE SEQUENCE</scope>
    <source>
        <strain evidence="4">ChiSxjej2B14-6234</strain>
    </source>
</reference>
<protein>
    <submittedName>
        <fullName evidence="4">GNAT family N-acetyltransferase</fullName>
    </submittedName>
</protein>
<dbReference type="PROSITE" id="PS51186">
    <property type="entry name" value="GNAT"/>
    <property type="match status" value="1"/>
</dbReference>
<dbReference type="InterPro" id="IPR050832">
    <property type="entry name" value="Bact_Acetyltransf"/>
</dbReference>
<accession>A0A9D0ZBF4</accession>
<dbReference type="Proteomes" id="UP000886887">
    <property type="component" value="Unassembled WGS sequence"/>
</dbReference>
<evidence type="ECO:0000259" key="3">
    <source>
        <dbReference type="PROSITE" id="PS51186"/>
    </source>
</evidence>